<proteinExistence type="predicted"/>
<organism evidence="1 2">
    <name type="scientific">Pseudonocardia benzenivorans</name>
    <dbReference type="NCBI Taxonomy" id="228005"/>
    <lineage>
        <taxon>Bacteria</taxon>
        <taxon>Bacillati</taxon>
        <taxon>Actinomycetota</taxon>
        <taxon>Actinomycetes</taxon>
        <taxon>Pseudonocardiales</taxon>
        <taxon>Pseudonocardiaceae</taxon>
        <taxon>Pseudonocardia</taxon>
    </lineage>
</organism>
<gene>
    <name evidence="1" type="ORF">ACFQ34_08610</name>
</gene>
<dbReference type="SUPFAM" id="SSF55961">
    <property type="entry name" value="Bet v1-like"/>
    <property type="match status" value="1"/>
</dbReference>
<dbReference type="EMBL" id="JBHTMB010000058">
    <property type="protein sequence ID" value="MFD1233340.1"/>
    <property type="molecule type" value="Genomic_DNA"/>
</dbReference>
<evidence type="ECO:0000313" key="1">
    <source>
        <dbReference type="EMBL" id="MFD1233340.1"/>
    </source>
</evidence>
<comment type="caution">
    <text evidence="1">The sequence shown here is derived from an EMBL/GenBank/DDBJ whole genome shotgun (WGS) entry which is preliminary data.</text>
</comment>
<accession>A0ABW3VFD3</accession>
<dbReference type="Proteomes" id="UP001597182">
    <property type="component" value="Unassembled WGS sequence"/>
</dbReference>
<reference evidence="2" key="1">
    <citation type="journal article" date="2019" name="Int. J. Syst. Evol. Microbiol.">
        <title>The Global Catalogue of Microorganisms (GCM) 10K type strain sequencing project: providing services to taxonomists for standard genome sequencing and annotation.</title>
        <authorList>
            <consortium name="The Broad Institute Genomics Platform"/>
            <consortium name="The Broad Institute Genome Sequencing Center for Infectious Disease"/>
            <person name="Wu L."/>
            <person name="Ma J."/>
        </authorList>
    </citation>
    <scope>NUCLEOTIDE SEQUENCE [LARGE SCALE GENOMIC DNA]</scope>
    <source>
        <strain evidence="2">CCUG 49018</strain>
    </source>
</reference>
<name>A0ABW3VFD3_9PSEU</name>
<keyword evidence="2" id="KW-1185">Reference proteome</keyword>
<evidence type="ECO:0000313" key="2">
    <source>
        <dbReference type="Proteomes" id="UP001597182"/>
    </source>
</evidence>
<sequence>MARQITHRTIAEFPAERVYTVMVDPEFLKARLARLGGPGAALLEHHVDDKGARYRLRHGVDADAVPPMVRSLVNGDLVIQRDETLVPDGPGRYSGTVAVAIPGTPASAQGGMRLADLGEGTSEFVVDAAVTVKVPLIGGKIESMVAGQIEGLLGTETAFTLDWLRQHS</sequence>
<dbReference type="Pfam" id="PF10698">
    <property type="entry name" value="DUF2505"/>
    <property type="match status" value="1"/>
</dbReference>
<dbReference type="InterPro" id="IPR019639">
    <property type="entry name" value="DUF2505"/>
</dbReference>
<dbReference type="RefSeq" id="WP_103383645.1">
    <property type="nucleotide sequence ID" value="NZ_BAABKS010000022.1"/>
</dbReference>
<protein>
    <submittedName>
        <fullName evidence="1">DUF2505 domain-containing protein</fullName>
    </submittedName>
</protein>